<keyword evidence="3" id="KW-1185">Reference proteome</keyword>
<evidence type="ECO:0000259" key="1">
    <source>
        <dbReference type="Pfam" id="PF04397"/>
    </source>
</evidence>
<protein>
    <recommendedName>
        <fullName evidence="1">HTH LytTR-type domain-containing protein</fullName>
    </recommendedName>
</protein>
<dbReference type="InterPro" id="IPR007492">
    <property type="entry name" value="LytTR_DNA-bd_dom"/>
</dbReference>
<dbReference type="Proteomes" id="UP000467637">
    <property type="component" value="Unassembled WGS sequence"/>
</dbReference>
<accession>A0ABW9U7L8</accession>
<gene>
    <name evidence="2" type="ORF">GON05_10810</name>
</gene>
<dbReference type="Pfam" id="PF04397">
    <property type="entry name" value="LytTR"/>
    <property type="match status" value="1"/>
</dbReference>
<dbReference type="Gene3D" id="2.40.50.1020">
    <property type="entry name" value="LytTr DNA-binding domain"/>
    <property type="match status" value="1"/>
</dbReference>
<comment type="caution">
    <text evidence="2">The sequence shown here is derived from an EMBL/GenBank/DDBJ whole genome shotgun (WGS) entry which is preliminary data.</text>
</comment>
<evidence type="ECO:0000313" key="2">
    <source>
        <dbReference type="EMBL" id="MVQ35144.1"/>
    </source>
</evidence>
<reference evidence="2 3" key="1">
    <citation type="submission" date="2019-12" db="EMBL/GenBank/DDBJ databases">
        <authorList>
            <person name="Huq M.A."/>
        </authorList>
    </citation>
    <scope>NUCLEOTIDE SEQUENCE [LARGE SCALE GENOMIC DNA]</scope>
    <source>
        <strain evidence="2 3">MAH-34</strain>
    </source>
</reference>
<feature type="domain" description="HTH LytTR-type" evidence="1">
    <location>
        <begin position="35"/>
        <end position="98"/>
    </location>
</feature>
<sequence>MRTFSIVSVIILKGESKMTVALETRNSYENFVLEKDIMYFRVGEHGLVSFHGKNFHIKKRMSTEQIVEITTGSVFFKVNTDCYVNTHKIVQIQDGKVFFEVKGADSKFTSVTKLRQYRLKEIVQQHKTEAAKK</sequence>
<dbReference type="EMBL" id="WSEM01000008">
    <property type="protein sequence ID" value="MVQ35144.1"/>
    <property type="molecule type" value="Genomic_DNA"/>
</dbReference>
<name>A0ABW9U7L8_9BACL</name>
<evidence type="ECO:0000313" key="3">
    <source>
        <dbReference type="Proteomes" id="UP000467637"/>
    </source>
</evidence>
<organism evidence="2 3">
    <name type="scientific">Paenibacillus anseongense</name>
    <dbReference type="NCBI Taxonomy" id="2682845"/>
    <lineage>
        <taxon>Bacteria</taxon>
        <taxon>Bacillati</taxon>
        <taxon>Bacillota</taxon>
        <taxon>Bacilli</taxon>
        <taxon>Bacillales</taxon>
        <taxon>Paenibacillaceae</taxon>
        <taxon>Paenibacillus</taxon>
    </lineage>
</organism>
<proteinExistence type="predicted"/>